<evidence type="ECO:0000256" key="1">
    <source>
        <dbReference type="SAM" id="MobiDB-lite"/>
    </source>
</evidence>
<dbReference type="RefSeq" id="WP_305008611.1">
    <property type="nucleotide sequence ID" value="NZ_JAUQSY010000017.1"/>
</dbReference>
<comment type="caution">
    <text evidence="2">The sequence shown here is derived from an EMBL/GenBank/DDBJ whole genome shotgun (WGS) entry which is preliminary data.</text>
</comment>
<gene>
    <name evidence="2" type="ORF">Q5H93_20730</name>
</gene>
<accession>A0ABT9BFZ3</accession>
<evidence type="ECO:0000313" key="2">
    <source>
        <dbReference type="EMBL" id="MDO7877184.1"/>
    </source>
</evidence>
<evidence type="ECO:0000313" key="3">
    <source>
        <dbReference type="Proteomes" id="UP001176429"/>
    </source>
</evidence>
<reference evidence="2" key="1">
    <citation type="submission" date="2023-07" db="EMBL/GenBank/DDBJ databases">
        <authorList>
            <person name="Kim M.K."/>
        </authorList>
    </citation>
    <scope>NUCLEOTIDE SEQUENCE</scope>
    <source>
        <strain evidence="2">ASUV-10-1</strain>
    </source>
</reference>
<feature type="compositionally biased region" description="Basic and acidic residues" evidence="1">
    <location>
        <begin position="106"/>
        <end position="115"/>
    </location>
</feature>
<keyword evidence="3" id="KW-1185">Reference proteome</keyword>
<proteinExistence type="predicted"/>
<sequence length="115" mass="11936">MNLFSRATLALLLGTAALTSCDYGYSPGANQVRTDFTHAPKWRNEDVNRDSINYKQRTTTPSGEGSATAIQNGSVDDKLNSAPGNDPGATASGQPLPPAGTPGEGVAERPTESGE</sequence>
<evidence type="ECO:0008006" key="4">
    <source>
        <dbReference type="Google" id="ProtNLM"/>
    </source>
</evidence>
<protein>
    <recommendedName>
        <fullName evidence="4">Lipoprotein</fullName>
    </recommendedName>
</protein>
<dbReference type="EMBL" id="JAUQSY010000017">
    <property type="protein sequence ID" value="MDO7877184.1"/>
    <property type="molecule type" value="Genomic_DNA"/>
</dbReference>
<dbReference type="PROSITE" id="PS51257">
    <property type="entry name" value="PROKAR_LIPOPROTEIN"/>
    <property type="match status" value="1"/>
</dbReference>
<dbReference type="Proteomes" id="UP001176429">
    <property type="component" value="Unassembled WGS sequence"/>
</dbReference>
<feature type="region of interest" description="Disordered" evidence="1">
    <location>
        <begin position="45"/>
        <end position="115"/>
    </location>
</feature>
<name>A0ABT9BFZ3_9BACT</name>
<organism evidence="2 3">
    <name type="scientific">Hymenobacter aranciens</name>
    <dbReference type="NCBI Taxonomy" id="3063996"/>
    <lineage>
        <taxon>Bacteria</taxon>
        <taxon>Pseudomonadati</taxon>
        <taxon>Bacteroidota</taxon>
        <taxon>Cytophagia</taxon>
        <taxon>Cytophagales</taxon>
        <taxon>Hymenobacteraceae</taxon>
        <taxon>Hymenobacter</taxon>
    </lineage>
</organism>
<feature type="compositionally biased region" description="Polar residues" evidence="1">
    <location>
        <begin position="50"/>
        <end position="74"/>
    </location>
</feature>